<dbReference type="AlphaFoldDB" id="A0A6A5XB16"/>
<sequence>MAQQTQPSAVLTLRDHTDFTNWMTQLEARCVAYNIWSKIDPSSTEIPLREPIKPVLPKAADYTPAANVEIPQRPSDLSAGARGRIRRTSNTTNYKARNTRAINGSTIKNKRHGNISSRSYSPRCHRISRAPAASPNYRYDNG</sequence>
<dbReference type="EMBL" id="ML978077">
    <property type="protein sequence ID" value="KAF2010265.1"/>
    <property type="molecule type" value="Genomic_DNA"/>
</dbReference>
<dbReference type="RefSeq" id="XP_033378604.1">
    <property type="nucleotide sequence ID" value="XM_033532465.1"/>
</dbReference>
<evidence type="ECO:0000256" key="1">
    <source>
        <dbReference type="SAM" id="MobiDB-lite"/>
    </source>
</evidence>
<accession>A0A6A5XB16</accession>
<evidence type="ECO:0000313" key="2">
    <source>
        <dbReference type="EMBL" id="KAF2010265.1"/>
    </source>
</evidence>
<gene>
    <name evidence="2" type="ORF">BU24DRAFT_467731</name>
</gene>
<keyword evidence="3" id="KW-1185">Reference proteome</keyword>
<dbReference type="GeneID" id="54289862"/>
<name>A0A6A5XB16_9PLEO</name>
<feature type="compositionally biased region" description="Polar residues" evidence="1">
    <location>
        <begin position="88"/>
        <end position="107"/>
    </location>
</feature>
<evidence type="ECO:0000313" key="3">
    <source>
        <dbReference type="Proteomes" id="UP000799778"/>
    </source>
</evidence>
<feature type="region of interest" description="Disordered" evidence="1">
    <location>
        <begin position="66"/>
        <end position="142"/>
    </location>
</feature>
<protein>
    <submittedName>
        <fullName evidence="2">Uncharacterized protein</fullName>
    </submittedName>
</protein>
<reference evidence="2" key="1">
    <citation type="journal article" date="2020" name="Stud. Mycol.">
        <title>101 Dothideomycetes genomes: a test case for predicting lifestyles and emergence of pathogens.</title>
        <authorList>
            <person name="Haridas S."/>
            <person name="Albert R."/>
            <person name="Binder M."/>
            <person name="Bloem J."/>
            <person name="Labutti K."/>
            <person name="Salamov A."/>
            <person name="Andreopoulos B."/>
            <person name="Baker S."/>
            <person name="Barry K."/>
            <person name="Bills G."/>
            <person name="Bluhm B."/>
            <person name="Cannon C."/>
            <person name="Castanera R."/>
            <person name="Culley D."/>
            <person name="Daum C."/>
            <person name="Ezra D."/>
            <person name="Gonzalez J."/>
            <person name="Henrissat B."/>
            <person name="Kuo A."/>
            <person name="Liang C."/>
            <person name="Lipzen A."/>
            <person name="Lutzoni F."/>
            <person name="Magnuson J."/>
            <person name="Mondo S."/>
            <person name="Nolan M."/>
            <person name="Ohm R."/>
            <person name="Pangilinan J."/>
            <person name="Park H.-J."/>
            <person name="Ramirez L."/>
            <person name="Alfaro M."/>
            <person name="Sun H."/>
            <person name="Tritt A."/>
            <person name="Yoshinaga Y."/>
            <person name="Zwiers L.-H."/>
            <person name="Turgeon B."/>
            <person name="Goodwin S."/>
            <person name="Spatafora J."/>
            <person name="Crous P."/>
            <person name="Grigoriev I."/>
        </authorList>
    </citation>
    <scope>NUCLEOTIDE SEQUENCE</scope>
    <source>
        <strain evidence="2">CBS 175.79</strain>
    </source>
</reference>
<dbReference type="OrthoDB" id="4951733at2759"/>
<organism evidence="2 3">
    <name type="scientific">Aaosphaeria arxii CBS 175.79</name>
    <dbReference type="NCBI Taxonomy" id="1450172"/>
    <lineage>
        <taxon>Eukaryota</taxon>
        <taxon>Fungi</taxon>
        <taxon>Dikarya</taxon>
        <taxon>Ascomycota</taxon>
        <taxon>Pezizomycotina</taxon>
        <taxon>Dothideomycetes</taxon>
        <taxon>Pleosporomycetidae</taxon>
        <taxon>Pleosporales</taxon>
        <taxon>Pleosporales incertae sedis</taxon>
        <taxon>Aaosphaeria</taxon>
    </lineage>
</organism>
<dbReference type="Proteomes" id="UP000799778">
    <property type="component" value="Unassembled WGS sequence"/>
</dbReference>
<proteinExistence type="predicted"/>